<evidence type="ECO:0008006" key="4">
    <source>
        <dbReference type="Google" id="ProtNLM"/>
    </source>
</evidence>
<feature type="transmembrane region" description="Helical" evidence="1">
    <location>
        <begin position="77"/>
        <end position="98"/>
    </location>
</feature>
<dbReference type="Proteomes" id="UP000249046">
    <property type="component" value="Unassembled WGS sequence"/>
</dbReference>
<keyword evidence="1" id="KW-0472">Membrane</keyword>
<feature type="transmembrane region" description="Helical" evidence="1">
    <location>
        <begin position="49"/>
        <end position="71"/>
    </location>
</feature>
<comment type="caution">
    <text evidence="2">The sequence shown here is derived from an EMBL/GenBank/DDBJ whole genome shotgun (WGS) entry which is preliminary data.</text>
</comment>
<gene>
    <name evidence="2" type="ORF">DI564_10115</name>
</gene>
<protein>
    <recommendedName>
        <fullName evidence="4">Transmembrane protein (PGPGW)</fullName>
    </recommendedName>
</protein>
<dbReference type="Pfam" id="PF09656">
    <property type="entry name" value="PGPGW"/>
    <property type="match status" value="1"/>
</dbReference>
<reference evidence="2 3" key="1">
    <citation type="submission" date="2017-08" db="EMBL/GenBank/DDBJ databases">
        <title>Infants hospitalized years apart are colonized by the same room-sourced microbial strains.</title>
        <authorList>
            <person name="Brooks B."/>
            <person name="Olm M.R."/>
            <person name="Firek B.A."/>
            <person name="Baker R."/>
            <person name="Thomas B.C."/>
            <person name="Morowitz M.J."/>
            <person name="Banfield J.F."/>
        </authorList>
    </citation>
    <scope>NUCLEOTIDE SEQUENCE [LARGE SCALE GENOMIC DNA]</scope>
    <source>
        <strain evidence="2">S2_005_003_R2_42</strain>
    </source>
</reference>
<dbReference type="EMBL" id="QFPO01000007">
    <property type="protein sequence ID" value="PZQ14843.1"/>
    <property type="molecule type" value="Genomic_DNA"/>
</dbReference>
<proteinExistence type="predicted"/>
<dbReference type="AlphaFoldDB" id="A0A2W5MBQ3"/>
<keyword evidence="1" id="KW-1133">Transmembrane helix</keyword>
<evidence type="ECO:0000256" key="1">
    <source>
        <dbReference type="SAM" id="Phobius"/>
    </source>
</evidence>
<keyword evidence="1" id="KW-0812">Transmembrane</keyword>
<evidence type="ECO:0000313" key="3">
    <source>
        <dbReference type="Proteomes" id="UP000249046"/>
    </source>
</evidence>
<sequence length="125" mass="14141">MHESSTSVLHGKPSMFESLHAQFRQFVADRSGTRFQQRYRRRTERPGGIVRKSLVFALATLLVLIGLLLLVLPGPGLLVIVIGAGLFAEESLLIARLLDRIDLLLTRRVRRWRTARAARTARPSR</sequence>
<name>A0A2W5MBQ3_9GAMM</name>
<organism evidence="2 3">
    <name type="scientific">Rhodanobacter denitrificans</name>
    <dbReference type="NCBI Taxonomy" id="666685"/>
    <lineage>
        <taxon>Bacteria</taxon>
        <taxon>Pseudomonadati</taxon>
        <taxon>Pseudomonadota</taxon>
        <taxon>Gammaproteobacteria</taxon>
        <taxon>Lysobacterales</taxon>
        <taxon>Rhodanobacteraceae</taxon>
        <taxon>Rhodanobacter</taxon>
    </lineage>
</organism>
<dbReference type="InterPro" id="IPR019099">
    <property type="entry name" value="Uncharacterised_PGPGW_TM"/>
</dbReference>
<evidence type="ECO:0000313" key="2">
    <source>
        <dbReference type="EMBL" id="PZQ14843.1"/>
    </source>
</evidence>
<accession>A0A2W5MBQ3</accession>